<proteinExistence type="predicted"/>
<dbReference type="PROSITE" id="PS51915">
    <property type="entry name" value="ZAD"/>
    <property type="match status" value="1"/>
</dbReference>
<dbReference type="GO" id="GO:0005634">
    <property type="term" value="C:nucleus"/>
    <property type="evidence" value="ECO:0007669"/>
    <property type="project" value="InterPro"/>
</dbReference>
<evidence type="ECO:0000259" key="3">
    <source>
        <dbReference type="PROSITE" id="PS51915"/>
    </source>
</evidence>
<feature type="region of interest" description="Disordered" evidence="2">
    <location>
        <begin position="187"/>
        <end position="274"/>
    </location>
</feature>
<feature type="binding site" evidence="1">
    <location>
        <position position="11"/>
    </location>
    <ligand>
        <name>Zn(2+)</name>
        <dbReference type="ChEBI" id="CHEBI:29105"/>
    </ligand>
</feature>
<keyword evidence="1" id="KW-0863">Zinc-finger</keyword>
<feature type="compositionally biased region" description="Basic residues" evidence="2">
    <location>
        <begin position="206"/>
        <end position="223"/>
    </location>
</feature>
<dbReference type="GO" id="GO:0008270">
    <property type="term" value="F:zinc ion binding"/>
    <property type="evidence" value="ECO:0007669"/>
    <property type="project" value="UniProtKB-UniRule"/>
</dbReference>
<dbReference type="VEuPathDB" id="VectorBase:ACUA004631"/>
<sequence>MFQANYVCRVCMAEGAWNIFSNNAIDDKMCTVASINCIREKLQYVTELQLHEDDGLPIRICELCIVQLNLAYRFKLLATESDGRLRASLRTSETSMAQNALTNVGDAPEAQAEPEVVWVKIEEHSDEISIGSTMISEERINADGPSNVAANPNYPLNGMVCLQKDIVNPAEDAAYLKQIKQKEVISKSWQKDDETNPAEQKPHPTSPKKSKTKRKLSKTRTKRMRSENYPQPHRSDANDTPKRAKLTGKEANRPTASDQTPNSSGTCESTMETKQTEAILRKKRMEKLFKKLRIDMMYDTPAGRHSLTEQQPKPNIEIHGPKIGMKRRNSICVSSYAQWL</sequence>
<evidence type="ECO:0000313" key="5">
    <source>
        <dbReference type="Proteomes" id="UP000075883"/>
    </source>
</evidence>
<dbReference type="InterPro" id="IPR012934">
    <property type="entry name" value="Znf_AD"/>
</dbReference>
<name>A0A182LXX8_9DIPT</name>
<keyword evidence="1" id="KW-0479">Metal-binding</keyword>
<feature type="binding site" evidence="1">
    <location>
        <position position="61"/>
    </location>
    <ligand>
        <name>Zn(2+)</name>
        <dbReference type="ChEBI" id="CHEBI:29105"/>
    </ligand>
</feature>
<feature type="compositionally biased region" description="Basic and acidic residues" evidence="2">
    <location>
        <begin position="233"/>
        <end position="252"/>
    </location>
</feature>
<feature type="domain" description="ZAD" evidence="3">
    <location>
        <begin position="6"/>
        <end position="88"/>
    </location>
</feature>
<feature type="compositionally biased region" description="Polar residues" evidence="2">
    <location>
        <begin position="254"/>
        <end position="273"/>
    </location>
</feature>
<keyword evidence="1" id="KW-0862">Zinc</keyword>
<dbReference type="Pfam" id="PF07776">
    <property type="entry name" value="zf-AD"/>
    <property type="match status" value="1"/>
</dbReference>
<dbReference type="EnsemblMetazoa" id="ACUA004631-RA">
    <property type="protein sequence ID" value="ACUA004631-PA"/>
    <property type="gene ID" value="ACUA004631"/>
</dbReference>
<dbReference type="Proteomes" id="UP000075883">
    <property type="component" value="Unassembled WGS sequence"/>
</dbReference>
<feature type="binding site" evidence="1">
    <location>
        <position position="8"/>
    </location>
    <ligand>
        <name>Zn(2+)</name>
        <dbReference type="ChEBI" id="CHEBI:29105"/>
    </ligand>
</feature>
<evidence type="ECO:0000313" key="4">
    <source>
        <dbReference type="EnsemblMetazoa" id="ACUA004631-PA"/>
    </source>
</evidence>
<dbReference type="SMART" id="SM00868">
    <property type="entry name" value="zf-AD"/>
    <property type="match status" value="1"/>
</dbReference>
<dbReference type="AlphaFoldDB" id="A0A182LXX8"/>
<dbReference type="SUPFAM" id="SSF57716">
    <property type="entry name" value="Glucocorticoid receptor-like (DNA-binding domain)"/>
    <property type="match status" value="1"/>
</dbReference>
<reference evidence="5" key="1">
    <citation type="submission" date="2013-09" db="EMBL/GenBank/DDBJ databases">
        <title>The Genome Sequence of Anopheles culicifacies species A.</title>
        <authorList>
            <consortium name="The Broad Institute Genomics Platform"/>
            <person name="Neafsey D.E."/>
            <person name="Besansky N."/>
            <person name="Howell P."/>
            <person name="Walton C."/>
            <person name="Young S.K."/>
            <person name="Zeng Q."/>
            <person name="Gargeya S."/>
            <person name="Fitzgerald M."/>
            <person name="Haas B."/>
            <person name="Abouelleil A."/>
            <person name="Allen A.W."/>
            <person name="Alvarado L."/>
            <person name="Arachchi H.M."/>
            <person name="Berlin A.M."/>
            <person name="Chapman S.B."/>
            <person name="Gainer-Dewar J."/>
            <person name="Goldberg J."/>
            <person name="Griggs A."/>
            <person name="Gujja S."/>
            <person name="Hansen M."/>
            <person name="Howarth C."/>
            <person name="Imamovic A."/>
            <person name="Ireland A."/>
            <person name="Larimer J."/>
            <person name="McCowan C."/>
            <person name="Murphy C."/>
            <person name="Pearson M."/>
            <person name="Poon T.W."/>
            <person name="Priest M."/>
            <person name="Roberts A."/>
            <person name="Saif S."/>
            <person name="Shea T."/>
            <person name="Sisk P."/>
            <person name="Sykes S."/>
            <person name="Wortman J."/>
            <person name="Nusbaum C."/>
            <person name="Birren B."/>
        </authorList>
    </citation>
    <scope>NUCLEOTIDE SEQUENCE [LARGE SCALE GENOMIC DNA]</scope>
    <source>
        <strain evidence="5">A-37</strain>
    </source>
</reference>
<organism evidence="4 5">
    <name type="scientific">Anopheles culicifacies</name>
    <dbReference type="NCBI Taxonomy" id="139723"/>
    <lineage>
        <taxon>Eukaryota</taxon>
        <taxon>Metazoa</taxon>
        <taxon>Ecdysozoa</taxon>
        <taxon>Arthropoda</taxon>
        <taxon>Hexapoda</taxon>
        <taxon>Insecta</taxon>
        <taxon>Pterygota</taxon>
        <taxon>Neoptera</taxon>
        <taxon>Endopterygota</taxon>
        <taxon>Diptera</taxon>
        <taxon>Nematocera</taxon>
        <taxon>Culicoidea</taxon>
        <taxon>Culicidae</taxon>
        <taxon>Anophelinae</taxon>
        <taxon>Anopheles</taxon>
        <taxon>culicifacies species complex</taxon>
    </lineage>
</organism>
<dbReference type="STRING" id="139723.A0A182LXX8"/>
<reference evidence="4" key="2">
    <citation type="submission" date="2020-05" db="UniProtKB">
        <authorList>
            <consortium name="EnsemblMetazoa"/>
        </authorList>
    </citation>
    <scope>IDENTIFICATION</scope>
    <source>
        <strain evidence="4">A-37</strain>
    </source>
</reference>
<accession>A0A182LXX8</accession>
<evidence type="ECO:0000256" key="1">
    <source>
        <dbReference type="PROSITE-ProRule" id="PRU01263"/>
    </source>
</evidence>
<keyword evidence="5" id="KW-1185">Reference proteome</keyword>
<dbReference type="EMBL" id="AXCM01004771">
    <property type="status" value="NOT_ANNOTATED_CDS"/>
    <property type="molecule type" value="Genomic_DNA"/>
</dbReference>
<evidence type="ECO:0000256" key="2">
    <source>
        <dbReference type="SAM" id="MobiDB-lite"/>
    </source>
</evidence>
<feature type="binding site" evidence="1">
    <location>
        <position position="64"/>
    </location>
    <ligand>
        <name>Zn(2+)</name>
        <dbReference type="ChEBI" id="CHEBI:29105"/>
    </ligand>
</feature>
<protein>
    <recommendedName>
        <fullName evidence="3">ZAD domain-containing protein</fullName>
    </recommendedName>
</protein>